<feature type="compositionally biased region" description="Polar residues" evidence="2">
    <location>
        <begin position="465"/>
        <end position="474"/>
    </location>
</feature>
<feature type="region of interest" description="Disordered" evidence="2">
    <location>
        <begin position="431"/>
        <end position="480"/>
    </location>
</feature>
<dbReference type="RefSeq" id="WP_132403349.1">
    <property type="nucleotide sequence ID" value="NZ_SMKA01000015.1"/>
</dbReference>
<feature type="region of interest" description="Disordered" evidence="2">
    <location>
        <begin position="498"/>
        <end position="523"/>
    </location>
</feature>
<dbReference type="InterPro" id="IPR003615">
    <property type="entry name" value="HNH_nuc"/>
</dbReference>
<sequence length="555" mass="58094">MEILAMPPVYTQSGGELLTRLDTLEAAAAFIAADRLQTMARLDEMGTAQELGARDTAELVSERYRLDRTDVRKDLTFAERLRKYPLVAAALPDPADPSKPAAVSIDLAKIIVTTLEKAPASVSVETLAVAEEQMVNVARGSNPRELAKFGQDVLARLDTDGPEPAEDEAVAKEYLRLRQTDGGVKFSGFLAGASGEQFLTQNHQLSKPHKTIDGERDPRTADQRRADALKVTMDAAAGNTDYPGVPHITVTIDFNDLKAAMAATAPAAFGGEAGAGDGTTGGGAVGELVFGANLSAGAVRLLACDAAVLPIVLGGDSQPLDVGSEQRFVNRYIRRALNKRDKGCVVCKAPPWMCHAHHVIHWAEGGPTSLRNLALVCAVHHRAVHNGQWAITITAEGVQVTRPAWADPSPNIDRAAITGLIDWATPARNTSSDGIAGASRSSNANASAGGGSGTSADSPGADMVSPSNVNPSTTDSRSARAAASWAAAAAWAAAARADDSSDPIHEQPTWLPAASILPDPERAAPREAFRARLLALTPAGYTDPWATNATPTAGP</sequence>
<dbReference type="InterPro" id="IPR002711">
    <property type="entry name" value="HNH"/>
</dbReference>
<dbReference type="GO" id="GO:0003676">
    <property type="term" value="F:nucleic acid binding"/>
    <property type="evidence" value="ECO:0007669"/>
    <property type="project" value="InterPro"/>
</dbReference>
<proteinExistence type="inferred from homology"/>
<comment type="caution">
    <text evidence="4">The sequence shown here is derived from an EMBL/GenBank/DDBJ whole genome shotgun (WGS) entry which is preliminary data.</text>
</comment>
<feature type="domain" description="HNH nuclease" evidence="3">
    <location>
        <begin position="332"/>
        <end position="382"/>
    </location>
</feature>
<keyword evidence="4" id="KW-0540">Nuclease</keyword>
<keyword evidence="4" id="KW-0378">Hydrolase</keyword>
<evidence type="ECO:0000313" key="5">
    <source>
        <dbReference type="Proteomes" id="UP000295075"/>
    </source>
</evidence>
<name>A0A4R4QDM8_9ACTN</name>
<evidence type="ECO:0000259" key="3">
    <source>
        <dbReference type="SMART" id="SM00507"/>
    </source>
</evidence>
<dbReference type="InterPro" id="IPR003870">
    <property type="entry name" value="DUF222"/>
</dbReference>
<dbReference type="Gene3D" id="1.10.30.50">
    <property type="match status" value="1"/>
</dbReference>
<evidence type="ECO:0000256" key="1">
    <source>
        <dbReference type="ARBA" id="ARBA00023450"/>
    </source>
</evidence>
<dbReference type="Pfam" id="PF02720">
    <property type="entry name" value="DUF222"/>
    <property type="match status" value="1"/>
</dbReference>
<evidence type="ECO:0000313" key="4">
    <source>
        <dbReference type="EMBL" id="TDC33289.1"/>
    </source>
</evidence>
<evidence type="ECO:0000256" key="2">
    <source>
        <dbReference type="SAM" id="MobiDB-lite"/>
    </source>
</evidence>
<keyword evidence="5" id="KW-1185">Reference proteome</keyword>
<comment type="similarity">
    <text evidence="1">Belongs to the Rv1128c/1148c/1588c/1702c/1945/3466 family.</text>
</comment>
<keyword evidence="4" id="KW-0255">Endonuclease</keyword>
<dbReference type="EMBL" id="SMKA01000015">
    <property type="protein sequence ID" value="TDC33289.1"/>
    <property type="molecule type" value="Genomic_DNA"/>
</dbReference>
<dbReference type="GO" id="GO:0004519">
    <property type="term" value="F:endonuclease activity"/>
    <property type="evidence" value="ECO:0007669"/>
    <property type="project" value="UniProtKB-KW"/>
</dbReference>
<accession>A0A4R4QDM8</accession>
<dbReference type="Proteomes" id="UP000295075">
    <property type="component" value="Unassembled WGS sequence"/>
</dbReference>
<dbReference type="GO" id="GO:0008270">
    <property type="term" value="F:zinc ion binding"/>
    <property type="evidence" value="ECO:0007669"/>
    <property type="project" value="InterPro"/>
</dbReference>
<dbReference type="Pfam" id="PF01844">
    <property type="entry name" value="HNH"/>
    <property type="match status" value="1"/>
</dbReference>
<organism evidence="4 5">
    <name type="scientific">Kribbella albertanoniae</name>
    <dbReference type="NCBI Taxonomy" id="1266829"/>
    <lineage>
        <taxon>Bacteria</taxon>
        <taxon>Bacillati</taxon>
        <taxon>Actinomycetota</taxon>
        <taxon>Actinomycetes</taxon>
        <taxon>Propionibacteriales</taxon>
        <taxon>Kribbellaceae</taxon>
        <taxon>Kribbella</taxon>
    </lineage>
</organism>
<dbReference type="CDD" id="cd00085">
    <property type="entry name" value="HNHc"/>
    <property type="match status" value="1"/>
</dbReference>
<feature type="compositionally biased region" description="Low complexity" evidence="2">
    <location>
        <begin position="434"/>
        <end position="447"/>
    </location>
</feature>
<gene>
    <name evidence="4" type="ORF">E1261_06410</name>
</gene>
<reference evidence="4 5" key="1">
    <citation type="submission" date="2019-03" db="EMBL/GenBank/DDBJ databases">
        <title>Draft genome sequences of novel Actinobacteria.</title>
        <authorList>
            <person name="Sahin N."/>
            <person name="Ay H."/>
            <person name="Saygin H."/>
        </authorList>
    </citation>
    <scope>NUCLEOTIDE SEQUENCE [LARGE SCALE GENOMIC DNA]</scope>
    <source>
        <strain evidence="4 5">JCM 30547</strain>
    </source>
</reference>
<dbReference type="AlphaFoldDB" id="A0A4R4QDM8"/>
<protein>
    <submittedName>
        <fullName evidence="4">HNH endonuclease</fullName>
    </submittedName>
</protein>
<dbReference type="SMART" id="SM00507">
    <property type="entry name" value="HNHc"/>
    <property type="match status" value="1"/>
</dbReference>
<dbReference type="OrthoDB" id="3725562at2"/>